<proteinExistence type="predicted"/>
<gene>
    <name evidence="1" type="ORF">CAMP_LOCUS8538</name>
</gene>
<dbReference type="EMBL" id="CANHGI010000003">
    <property type="protein sequence ID" value="CAI5445901.1"/>
    <property type="molecule type" value="Genomic_DNA"/>
</dbReference>
<name>A0A9P1N2Y9_9PELO</name>
<dbReference type="OrthoDB" id="5858416at2759"/>
<accession>A0A9P1N2Y9</accession>
<protein>
    <submittedName>
        <fullName evidence="1">Uncharacterized protein</fullName>
    </submittedName>
</protein>
<keyword evidence="2" id="KW-1185">Reference proteome</keyword>
<comment type="caution">
    <text evidence="1">The sequence shown here is derived from an EMBL/GenBank/DDBJ whole genome shotgun (WGS) entry which is preliminary data.</text>
</comment>
<reference evidence="1" key="1">
    <citation type="submission" date="2022-11" db="EMBL/GenBank/DDBJ databases">
        <authorList>
            <person name="Kikuchi T."/>
        </authorList>
    </citation>
    <scope>NUCLEOTIDE SEQUENCE</scope>
    <source>
        <strain evidence="1">PS1010</strain>
    </source>
</reference>
<sequence length="194" mass="22822">MSEHLTVIYSEGHDLDSYIFQKAIRWAEQNMDDFVFWMRKQPMDKIPEIDIDWSQKIEALKRLKFLYNSKHLSAACMNTILSDIEDVAAIIIQTDIYQKPPEFGTLLATLAHFCNQKNSKAVVCIDTMRNEFYRPPSPTYDQWESGPFVPIEVDEHEQDDFIFDSPENLNQFHLISTIYSKDIYFFDGTNFNKK</sequence>
<evidence type="ECO:0000313" key="2">
    <source>
        <dbReference type="Proteomes" id="UP001152747"/>
    </source>
</evidence>
<dbReference type="AlphaFoldDB" id="A0A9P1N2Y9"/>
<dbReference type="Proteomes" id="UP001152747">
    <property type="component" value="Unassembled WGS sequence"/>
</dbReference>
<organism evidence="1 2">
    <name type="scientific">Caenorhabditis angaria</name>
    <dbReference type="NCBI Taxonomy" id="860376"/>
    <lineage>
        <taxon>Eukaryota</taxon>
        <taxon>Metazoa</taxon>
        <taxon>Ecdysozoa</taxon>
        <taxon>Nematoda</taxon>
        <taxon>Chromadorea</taxon>
        <taxon>Rhabditida</taxon>
        <taxon>Rhabditina</taxon>
        <taxon>Rhabditomorpha</taxon>
        <taxon>Rhabditoidea</taxon>
        <taxon>Rhabditidae</taxon>
        <taxon>Peloderinae</taxon>
        <taxon>Caenorhabditis</taxon>
    </lineage>
</organism>
<evidence type="ECO:0000313" key="1">
    <source>
        <dbReference type="EMBL" id="CAI5445901.1"/>
    </source>
</evidence>